<comment type="caution">
    <text evidence="10">The sequence shown here is derived from an EMBL/GenBank/DDBJ whole genome shotgun (WGS) entry which is preliminary data.</text>
</comment>
<dbReference type="NCBIfam" id="TIGR01772">
    <property type="entry name" value="MDH_euk_gproteo"/>
    <property type="match status" value="1"/>
</dbReference>
<dbReference type="EMBL" id="JAWJWF010000001">
    <property type="protein sequence ID" value="KAK6641056.1"/>
    <property type="molecule type" value="Genomic_DNA"/>
</dbReference>
<dbReference type="Gene3D" id="3.90.110.10">
    <property type="entry name" value="Lactate dehydrogenase/glycoside hydrolase, family 4, C-terminal"/>
    <property type="match status" value="1"/>
</dbReference>
<evidence type="ECO:0000259" key="9">
    <source>
        <dbReference type="Pfam" id="PF02866"/>
    </source>
</evidence>
<dbReference type="PROSITE" id="PS00068">
    <property type="entry name" value="MDH"/>
    <property type="match status" value="1"/>
</dbReference>
<dbReference type="SUPFAM" id="SSF56327">
    <property type="entry name" value="LDH C-terminal domain-like"/>
    <property type="match status" value="1"/>
</dbReference>
<dbReference type="InterPro" id="IPR010097">
    <property type="entry name" value="Malate_DH_type1"/>
</dbReference>
<evidence type="ECO:0000256" key="3">
    <source>
        <dbReference type="ARBA" id="ARBA00012995"/>
    </source>
</evidence>
<dbReference type="Proteomes" id="UP001359485">
    <property type="component" value="Unassembled WGS sequence"/>
</dbReference>
<keyword evidence="11" id="KW-1185">Reference proteome</keyword>
<keyword evidence="5" id="KW-0816">Tricarboxylic acid cycle</keyword>
<sequence>MQSVRLLRNDVLRGFKPIWSAAQSKKYGEISLESKNRDSNKDPYDDNHSFVECDQFTKVTLIGAAGRVGRTLSLLLKTCPLVDHLCLFDIDKSVKGTGVDISHIDTKCCVSYFCGMKNIHKALDGPDVVVIAAGCPASPQLNGKKLFDKNAPIVAGLSEACARFCPKACVVLITNPINSLVPVMGEVYQMITNRLPYRKLFGLTTLDVVRANTFVAEVVRKDPNSIIVPVVGGTSQETIVPVISQMKPCHKIKRSEMIALTECLKRAEGNLADCQNCGTPGASSLSTAYAAFRFTSSLVMALKGAENIIECAYVKSNIIPELEYLASPLKLGLCGIEHNFGYPQLSDYEVDLMEQAAPVLINDIEMGKCFVVQHKKKQKNIDRRCSSSSKNQSFFDLCSKLEVKPAVEIRKQCEQRLGGQPCSVPKTRCNTKILKGQSERPIAENKVNAVGLESGSAFMVVESEGKKDFFLGSLWLTGGRNSAWNDDIEEVPNTVNCSPDDDYIVERKRLSRKNMFFSALQLK</sequence>
<dbReference type="Pfam" id="PF00056">
    <property type="entry name" value="Ldh_1_N"/>
    <property type="match status" value="1"/>
</dbReference>
<evidence type="ECO:0000256" key="2">
    <source>
        <dbReference type="ARBA" id="ARBA00011738"/>
    </source>
</evidence>
<comment type="similarity">
    <text evidence="1">Belongs to the LDH/MDH superfamily. MDH type 1 family.</text>
</comment>
<dbReference type="Gene3D" id="3.40.50.720">
    <property type="entry name" value="NAD(P)-binding Rossmann-like Domain"/>
    <property type="match status" value="1"/>
</dbReference>
<keyword evidence="7" id="KW-0520">NAD</keyword>
<gene>
    <name evidence="10" type="ORF">RUM44_012755</name>
</gene>
<evidence type="ECO:0000313" key="11">
    <source>
        <dbReference type="Proteomes" id="UP001359485"/>
    </source>
</evidence>
<dbReference type="InterPro" id="IPR001252">
    <property type="entry name" value="Malate_DH_AS"/>
</dbReference>
<name>A0ABR1BC73_POLSC</name>
<organism evidence="10 11">
    <name type="scientific">Polyplax serrata</name>
    <name type="common">Common mouse louse</name>
    <dbReference type="NCBI Taxonomy" id="468196"/>
    <lineage>
        <taxon>Eukaryota</taxon>
        <taxon>Metazoa</taxon>
        <taxon>Ecdysozoa</taxon>
        <taxon>Arthropoda</taxon>
        <taxon>Hexapoda</taxon>
        <taxon>Insecta</taxon>
        <taxon>Pterygota</taxon>
        <taxon>Neoptera</taxon>
        <taxon>Paraneoptera</taxon>
        <taxon>Psocodea</taxon>
        <taxon>Troctomorpha</taxon>
        <taxon>Phthiraptera</taxon>
        <taxon>Anoplura</taxon>
        <taxon>Polyplacidae</taxon>
        <taxon>Polyplax</taxon>
    </lineage>
</organism>
<proteinExistence type="inferred from homology"/>
<feature type="domain" description="Lactate/malate dehydrogenase C-terminal" evidence="9">
    <location>
        <begin position="204"/>
        <end position="370"/>
    </location>
</feature>
<evidence type="ECO:0000256" key="6">
    <source>
        <dbReference type="ARBA" id="ARBA00023002"/>
    </source>
</evidence>
<dbReference type="EC" id="1.1.1.37" evidence="3"/>
<feature type="domain" description="Lactate/malate dehydrogenase N-terminal" evidence="8">
    <location>
        <begin position="57"/>
        <end position="193"/>
    </location>
</feature>
<evidence type="ECO:0000256" key="7">
    <source>
        <dbReference type="ARBA" id="ARBA00023027"/>
    </source>
</evidence>
<comment type="subunit">
    <text evidence="2">Homodimer.</text>
</comment>
<evidence type="ECO:0000256" key="1">
    <source>
        <dbReference type="ARBA" id="ARBA00008824"/>
    </source>
</evidence>
<keyword evidence="6" id="KW-0560">Oxidoreductase</keyword>
<dbReference type="InterPro" id="IPR036291">
    <property type="entry name" value="NAD(P)-bd_dom_sf"/>
</dbReference>
<dbReference type="Pfam" id="PF02866">
    <property type="entry name" value="Ldh_1_C"/>
    <property type="match status" value="1"/>
</dbReference>
<evidence type="ECO:0000256" key="5">
    <source>
        <dbReference type="ARBA" id="ARBA00022532"/>
    </source>
</evidence>
<evidence type="ECO:0000256" key="4">
    <source>
        <dbReference type="ARBA" id="ARBA00016075"/>
    </source>
</evidence>
<evidence type="ECO:0000259" key="8">
    <source>
        <dbReference type="Pfam" id="PF00056"/>
    </source>
</evidence>
<dbReference type="SUPFAM" id="SSF51735">
    <property type="entry name" value="NAD(P)-binding Rossmann-fold domains"/>
    <property type="match status" value="1"/>
</dbReference>
<dbReference type="InterPro" id="IPR022383">
    <property type="entry name" value="Lactate/malate_DH_C"/>
</dbReference>
<dbReference type="InterPro" id="IPR015955">
    <property type="entry name" value="Lactate_DH/Glyco_Ohase_4_C"/>
</dbReference>
<accession>A0ABR1BC73</accession>
<protein>
    <recommendedName>
        <fullName evidence="4">Malate dehydrogenase, mitochondrial</fullName>
        <ecNumber evidence="3">1.1.1.37</ecNumber>
    </recommendedName>
</protein>
<evidence type="ECO:0000313" key="10">
    <source>
        <dbReference type="EMBL" id="KAK6641056.1"/>
    </source>
</evidence>
<dbReference type="PANTHER" id="PTHR11540">
    <property type="entry name" value="MALATE AND LACTATE DEHYDROGENASE"/>
    <property type="match status" value="1"/>
</dbReference>
<dbReference type="InterPro" id="IPR001236">
    <property type="entry name" value="Lactate/malate_DH_N"/>
</dbReference>
<reference evidence="10 11" key="1">
    <citation type="submission" date="2023-09" db="EMBL/GenBank/DDBJ databases">
        <title>Genomes of two closely related lineages of the louse Polyplax serrata with different host specificities.</title>
        <authorList>
            <person name="Martinu J."/>
            <person name="Tarabai H."/>
            <person name="Stefka J."/>
            <person name="Hypsa V."/>
        </authorList>
    </citation>
    <scope>NUCLEOTIDE SEQUENCE [LARGE SCALE GENOMIC DNA]</scope>
    <source>
        <strain evidence="10">98ZLc_SE</strain>
    </source>
</reference>
<dbReference type="PANTHER" id="PTHR11540:SF16">
    <property type="entry name" value="MALATE DEHYDROGENASE, MITOCHONDRIAL"/>
    <property type="match status" value="1"/>
</dbReference>